<dbReference type="InterPro" id="IPR008966">
    <property type="entry name" value="Adhesion_dom_sf"/>
</dbReference>
<keyword evidence="4" id="KW-0281">Fimbrium</keyword>
<evidence type="ECO:0000256" key="2">
    <source>
        <dbReference type="ARBA" id="ARBA00006671"/>
    </source>
</evidence>
<evidence type="ECO:0000256" key="5">
    <source>
        <dbReference type="SAM" id="SignalP"/>
    </source>
</evidence>
<keyword evidence="3 5" id="KW-0732">Signal</keyword>
<dbReference type="Proteomes" id="UP001605250">
    <property type="component" value="Unassembled WGS sequence"/>
</dbReference>
<evidence type="ECO:0000256" key="3">
    <source>
        <dbReference type="ARBA" id="ARBA00022729"/>
    </source>
</evidence>
<evidence type="ECO:0000256" key="1">
    <source>
        <dbReference type="ARBA" id="ARBA00004561"/>
    </source>
</evidence>
<dbReference type="RefSeq" id="WP_394148312.1">
    <property type="nucleotide sequence ID" value="NZ_JBGCUC010000002.1"/>
</dbReference>
<proteinExistence type="inferred from homology"/>
<organism evidence="6 7">
    <name type="scientific">Erwinia plantamica</name>
    <dbReference type="NCBI Taxonomy" id="3237104"/>
    <lineage>
        <taxon>Bacteria</taxon>
        <taxon>Pseudomonadati</taxon>
        <taxon>Pseudomonadota</taxon>
        <taxon>Gammaproteobacteria</taxon>
        <taxon>Enterobacterales</taxon>
        <taxon>Erwiniaceae</taxon>
        <taxon>Erwinia</taxon>
    </lineage>
</organism>
<dbReference type="PANTHER" id="PTHR33420">
    <property type="entry name" value="FIMBRIAL SUBUNIT ELFA-RELATED"/>
    <property type="match status" value="1"/>
</dbReference>
<evidence type="ECO:0000313" key="7">
    <source>
        <dbReference type="Proteomes" id="UP001605250"/>
    </source>
</evidence>
<evidence type="ECO:0000256" key="4">
    <source>
        <dbReference type="ARBA" id="ARBA00023263"/>
    </source>
</evidence>
<accession>A0ABW7CGD1</accession>
<dbReference type="PANTHER" id="PTHR33420:SF3">
    <property type="entry name" value="FIMBRIAL SUBUNIT ELFA"/>
    <property type="match status" value="1"/>
</dbReference>
<dbReference type="InterPro" id="IPR039458">
    <property type="entry name" value="FimA-like"/>
</dbReference>
<comment type="similarity">
    <text evidence="2">Belongs to the fimbrial protein family.</text>
</comment>
<dbReference type="InterPro" id="IPR036937">
    <property type="entry name" value="Adhesion_dom_fimbrial_sf"/>
</dbReference>
<sequence length="191" mass="19826">MKKLLIAAALATAFTGVTAQAASTSTDSSGTITFNGQLTSTTCKVNVNGSGNSDGNVDLPVLQNTALPSQGATAGDTAFNMQLTDCTLADGMTAVSAYFQDGVTVNPYGRLTNQSTATEKSNVTLELLDRTQSNANVITIGSNSQISNAIYETVKDNAATLNYSVRYYAEEEGVASAGMVSSSVVYALQYK</sequence>
<protein>
    <submittedName>
        <fullName evidence="6">Fimbrial protein</fullName>
    </submittedName>
</protein>
<dbReference type="SUPFAM" id="SSF49401">
    <property type="entry name" value="Bacterial adhesins"/>
    <property type="match status" value="1"/>
</dbReference>
<dbReference type="InterPro" id="IPR050263">
    <property type="entry name" value="Bact_Fimbrial_Adh_Pro"/>
</dbReference>
<feature type="chain" id="PRO_5047542626" evidence="5">
    <location>
        <begin position="22"/>
        <end position="191"/>
    </location>
</feature>
<evidence type="ECO:0000313" key="6">
    <source>
        <dbReference type="EMBL" id="MFG6075262.1"/>
    </source>
</evidence>
<comment type="caution">
    <text evidence="6">The sequence shown here is derived from an EMBL/GenBank/DDBJ whole genome shotgun (WGS) entry which is preliminary data.</text>
</comment>
<keyword evidence="7" id="KW-1185">Reference proteome</keyword>
<dbReference type="Pfam" id="PF16970">
    <property type="entry name" value="FimA"/>
    <property type="match status" value="1"/>
</dbReference>
<gene>
    <name evidence="6" type="ORF">AB3U87_02665</name>
</gene>
<comment type="subcellular location">
    <subcellularLocation>
        <location evidence="1">Fimbrium</location>
    </subcellularLocation>
</comment>
<dbReference type="EMBL" id="JBGCUC010000002">
    <property type="protein sequence ID" value="MFG6075262.1"/>
    <property type="molecule type" value="Genomic_DNA"/>
</dbReference>
<feature type="signal peptide" evidence="5">
    <location>
        <begin position="1"/>
        <end position="21"/>
    </location>
</feature>
<name>A0ABW7CGD1_9GAMM</name>
<dbReference type="Gene3D" id="2.60.40.1090">
    <property type="entry name" value="Fimbrial-type adhesion domain"/>
    <property type="match status" value="1"/>
</dbReference>
<reference evidence="6 7" key="1">
    <citation type="submission" date="2024-07" db="EMBL/GenBank/DDBJ databases">
        <title>Novel bacterial strain Erwinia sp. OPT-41 promoting growth of various crops.</title>
        <authorList>
            <person name="Egorshina A."/>
            <person name="Lukyantsev M.A."/>
            <person name="Golubev S.N."/>
            <person name="Muratova A.Y."/>
            <person name="Bulygina E.A."/>
        </authorList>
    </citation>
    <scope>NUCLEOTIDE SEQUENCE [LARGE SCALE GENOMIC DNA]</scope>
    <source>
        <strain evidence="6 7">OPT-41</strain>
    </source>
</reference>